<feature type="signal peptide" evidence="4">
    <location>
        <begin position="1"/>
        <end position="19"/>
    </location>
</feature>
<evidence type="ECO:0008006" key="11">
    <source>
        <dbReference type="Google" id="ProtNLM"/>
    </source>
</evidence>
<dbReference type="Gene3D" id="3.90.70.10">
    <property type="entry name" value="Cysteine proteinases"/>
    <property type="match status" value="1"/>
</dbReference>
<dbReference type="FunFam" id="3.90.70.10:FF:000332">
    <property type="entry name" value="Cathepsin L1"/>
    <property type="match status" value="1"/>
</dbReference>
<evidence type="ECO:0000259" key="5">
    <source>
        <dbReference type="SMART" id="SM00645"/>
    </source>
</evidence>
<dbReference type="EMBL" id="JABANN010000364">
    <property type="protein sequence ID" value="KAF4661156.1"/>
    <property type="molecule type" value="Genomic_DNA"/>
</dbReference>
<keyword evidence="2" id="KW-0865">Zymogen</keyword>
<evidence type="ECO:0000256" key="2">
    <source>
        <dbReference type="ARBA" id="ARBA00023145"/>
    </source>
</evidence>
<protein>
    <recommendedName>
        <fullName evidence="11">Cysteine protease</fullName>
    </recommendedName>
</protein>
<gene>
    <name evidence="8" type="ORF">FOL46_005850</name>
    <name evidence="7" type="ORF">FOZ61_006513</name>
</gene>
<dbReference type="SUPFAM" id="SSF54001">
    <property type="entry name" value="Cysteine proteinases"/>
    <property type="match status" value="1"/>
</dbReference>
<dbReference type="OrthoDB" id="190265at2759"/>
<dbReference type="Proteomes" id="UP000572268">
    <property type="component" value="Unassembled WGS sequence"/>
</dbReference>
<comment type="similarity">
    <text evidence="1">Belongs to the peptidase C1 family.</text>
</comment>
<evidence type="ECO:0000259" key="6">
    <source>
        <dbReference type="SMART" id="SM00848"/>
    </source>
</evidence>
<name>A0A7J6LPW0_PEROL</name>
<accession>A0A7J6LPW0</accession>
<dbReference type="GO" id="GO:0006508">
    <property type="term" value="P:proteolysis"/>
    <property type="evidence" value="ECO:0007669"/>
    <property type="project" value="InterPro"/>
</dbReference>
<dbReference type="PROSITE" id="PS00139">
    <property type="entry name" value="THIOL_PROTEASE_CYS"/>
    <property type="match status" value="1"/>
</dbReference>
<feature type="domain" description="Peptidase C1A papain C-terminal" evidence="5">
    <location>
        <begin position="114"/>
        <end position="338"/>
    </location>
</feature>
<dbReference type="Proteomes" id="UP000570595">
    <property type="component" value="Unassembled WGS sequence"/>
</dbReference>
<keyword evidence="3" id="KW-1015">Disulfide bond</keyword>
<dbReference type="CDD" id="cd02248">
    <property type="entry name" value="Peptidase_C1A"/>
    <property type="match status" value="1"/>
</dbReference>
<dbReference type="PANTHER" id="PTHR12411">
    <property type="entry name" value="CYSTEINE PROTEASE FAMILY C1-RELATED"/>
    <property type="match status" value="1"/>
</dbReference>
<dbReference type="EMBL" id="JABAHT010000373">
    <property type="protein sequence ID" value="KAF4657059.1"/>
    <property type="molecule type" value="Genomic_DNA"/>
</dbReference>
<sequence length="340" mass="37410">MLVCVLYLLLLLLAVAADGYSSLRVKERFEAYKEKFGHDFGDDDDYRMAVFEDNLRYIEEENFKGLSYTLKITPFTHLTNPEFRDTMFGRFPESQAPLGTASNTFNFNGSVEDLPKSVNYVTKGWVTEVKNQGTCGSCWAFSATGALEGLHKNVSGELVSLSEEDLIDCTSEYHNLGCSGGWMNQSFQYVADHGIESEKDYPYSSEYVPTFDPVTFPCHSDTSKDVIKAHSISYVNVKPETKASLLSAVASAGPVSVALNGMSKAFQHYGGGVLDSGCYPAFNHAVLTVGYDMEAEKPYYLVKNSWGTSWGEEGYIKIAIDDSPEGVCGILLAPSFPVKA</sequence>
<dbReference type="InterPro" id="IPR000169">
    <property type="entry name" value="Pept_cys_AS"/>
</dbReference>
<evidence type="ECO:0000256" key="4">
    <source>
        <dbReference type="SAM" id="SignalP"/>
    </source>
</evidence>
<dbReference type="InterPro" id="IPR013201">
    <property type="entry name" value="Prot_inhib_I29"/>
</dbReference>
<dbReference type="InterPro" id="IPR039417">
    <property type="entry name" value="Peptidase_C1A_papain-like"/>
</dbReference>
<dbReference type="GO" id="GO:0008234">
    <property type="term" value="F:cysteine-type peptidase activity"/>
    <property type="evidence" value="ECO:0007669"/>
    <property type="project" value="InterPro"/>
</dbReference>
<proteinExistence type="inferred from homology"/>
<dbReference type="SMART" id="SM00645">
    <property type="entry name" value="Pept_C1"/>
    <property type="match status" value="1"/>
</dbReference>
<reference evidence="9 10" key="1">
    <citation type="submission" date="2020-04" db="EMBL/GenBank/DDBJ databases">
        <title>Perkinsus olseni comparative genomics.</title>
        <authorList>
            <person name="Bogema D.R."/>
        </authorList>
    </citation>
    <scope>NUCLEOTIDE SEQUENCE [LARGE SCALE GENOMIC DNA]</scope>
    <source>
        <strain evidence="7">ATCC PRA-179</strain>
        <strain evidence="8">ATCC PRA-31</strain>
    </source>
</reference>
<dbReference type="InterPro" id="IPR000668">
    <property type="entry name" value="Peptidase_C1A_C"/>
</dbReference>
<feature type="domain" description="Cathepsin propeptide inhibitor" evidence="6">
    <location>
        <begin position="29"/>
        <end position="83"/>
    </location>
</feature>
<organism evidence="8 10">
    <name type="scientific">Perkinsus olseni</name>
    <name type="common">Perkinsus atlanticus</name>
    <dbReference type="NCBI Taxonomy" id="32597"/>
    <lineage>
        <taxon>Eukaryota</taxon>
        <taxon>Sar</taxon>
        <taxon>Alveolata</taxon>
        <taxon>Perkinsozoa</taxon>
        <taxon>Perkinsea</taxon>
        <taxon>Perkinsida</taxon>
        <taxon>Perkinsidae</taxon>
        <taxon>Perkinsus</taxon>
    </lineage>
</organism>
<comment type="caution">
    <text evidence="8">The sequence shown here is derived from an EMBL/GenBank/DDBJ whole genome shotgun (WGS) entry which is preliminary data.</text>
</comment>
<dbReference type="Pfam" id="PF00112">
    <property type="entry name" value="Peptidase_C1"/>
    <property type="match status" value="1"/>
</dbReference>
<dbReference type="PRINTS" id="PR00705">
    <property type="entry name" value="PAPAIN"/>
</dbReference>
<dbReference type="AlphaFoldDB" id="A0A7J6LPW0"/>
<evidence type="ECO:0000313" key="9">
    <source>
        <dbReference type="Proteomes" id="UP000570595"/>
    </source>
</evidence>
<feature type="chain" id="PRO_5036400563" description="Cysteine protease" evidence="4">
    <location>
        <begin position="20"/>
        <end position="340"/>
    </location>
</feature>
<evidence type="ECO:0000313" key="8">
    <source>
        <dbReference type="EMBL" id="KAF4661156.1"/>
    </source>
</evidence>
<evidence type="ECO:0000313" key="10">
    <source>
        <dbReference type="Proteomes" id="UP000572268"/>
    </source>
</evidence>
<dbReference type="InterPro" id="IPR013128">
    <property type="entry name" value="Peptidase_C1A"/>
</dbReference>
<dbReference type="InterPro" id="IPR038765">
    <property type="entry name" value="Papain-like_cys_pep_sf"/>
</dbReference>
<dbReference type="Pfam" id="PF08246">
    <property type="entry name" value="Inhibitor_I29"/>
    <property type="match status" value="1"/>
</dbReference>
<keyword evidence="4" id="KW-0732">Signal</keyword>
<evidence type="ECO:0000256" key="1">
    <source>
        <dbReference type="ARBA" id="ARBA00008455"/>
    </source>
</evidence>
<evidence type="ECO:0000256" key="3">
    <source>
        <dbReference type="ARBA" id="ARBA00023157"/>
    </source>
</evidence>
<evidence type="ECO:0000313" key="7">
    <source>
        <dbReference type="EMBL" id="KAF4657059.1"/>
    </source>
</evidence>
<dbReference type="SMART" id="SM00848">
    <property type="entry name" value="Inhibitor_I29"/>
    <property type="match status" value="1"/>
</dbReference>